<keyword evidence="2" id="KW-1185">Reference proteome</keyword>
<reference evidence="1 2" key="1">
    <citation type="journal article" date="2013" name="Genome Announc.">
        <title>Genome Sequence of the Pyrene- and Fluoranthene-Degrading Bacterium Cycloclasticus sp. Strain PY97M.</title>
        <authorList>
            <person name="Cui Z."/>
            <person name="Xu G."/>
            <person name="Li Q."/>
            <person name="Gao W."/>
            <person name="Zheng L."/>
        </authorList>
    </citation>
    <scope>NUCLEOTIDE SEQUENCE [LARGE SCALE GENOMIC DNA]</scope>
    <source>
        <strain evidence="1 2">PY97M</strain>
    </source>
</reference>
<organism evidence="1 2">
    <name type="scientific">Cycloclasticus pugetii</name>
    <dbReference type="NCBI Taxonomy" id="34068"/>
    <lineage>
        <taxon>Bacteria</taxon>
        <taxon>Pseudomonadati</taxon>
        <taxon>Pseudomonadota</taxon>
        <taxon>Gammaproteobacteria</taxon>
        <taxon>Thiotrichales</taxon>
        <taxon>Piscirickettsiaceae</taxon>
        <taxon>Cycloclasticus</taxon>
    </lineage>
</organism>
<protein>
    <submittedName>
        <fullName evidence="1">Uncharacterized protein</fullName>
    </submittedName>
</protein>
<dbReference type="Proteomes" id="UP000015462">
    <property type="component" value="Unassembled WGS sequence"/>
</dbReference>
<name>A0AB33Z0G4_9GAMM</name>
<dbReference type="EMBL" id="ASHL01000007">
    <property type="protein sequence ID" value="EPD12668.1"/>
    <property type="molecule type" value="Genomic_DNA"/>
</dbReference>
<comment type="caution">
    <text evidence="1">The sequence shown here is derived from an EMBL/GenBank/DDBJ whole genome shotgun (WGS) entry which is preliminary data.</text>
</comment>
<dbReference type="RefSeq" id="WP_016390685.1">
    <property type="nucleotide sequence ID" value="NZ_KE646809.1"/>
</dbReference>
<evidence type="ECO:0000313" key="2">
    <source>
        <dbReference type="Proteomes" id="UP000015462"/>
    </source>
</evidence>
<dbReference type="AlphaFoldDB" id="A0AB33Z0G4"/>
<accession>A0AB33Z0G4</accession>
<gene>
    <name evidence="1" type="ORF">L196_08684</name>
</gene>
<sequence>MTKSELYNFFNQKISKTAIVNEGDEFQLIGKFCKVSVDEGVIDLWLCNPRDLAKGLGARRLNSIVAGIKGTVERHFTVLNGEAYTKTRDKDLILTNGRLLGLRLKRQLSAEALVVAKERLSRARMQNRKSA</sequence>
<proteinExistence type="predicted"/>
<evidence type="ECO:0000313" key="1">
    <source>
        <dbReference type="EMBL" id="EPD12668.1"/>
    </source>
</evidence>